<comment type="caution">
    <text evidence="2">The sequence shown here is derived from an EMBL/GenBank/DDBJ whole genome shotgun (WGS) entry which is preliminary data.</text>
</comment>
<gene>
    <name evidence="2" type="ORF">T230_14865</name>
</gene>
<reference evidence="2 3" key="1">
    <citation type="submission" date="2013-11" db="EMBL/GenBank/DDBJ databases">
        <title>Single cell genomics of uncultured Tannerella BU063 (oral taxon 286).</title>
        <authorList>
            <person name="Beall C.J."/>
            <person name="Campbell A.G."/>
            <person name="Griffen A.L."/>
            <person name="Podar M."/>
            <person name="Leys E.J."/>
        </authorList>
    </citation>
    <scope>NUCLEOTIDE SEQUENCE [LARGE SCALE GENOMIC DNA]</scope>
    <source>
        <strain evidence="2">Cell 1/3</strain>
    </source>
</reference>
<evidence type="ECO:0000256" key="1">
    <source>
        <dbReference type="SAM" id="Phobius"/>
    </source>
</evidence>
<dbReference type="EMBL" id="AYYE01001255">
    <property type="protein sequence ID" value="ETK05986.1"/>
    <property type="molecule type" value="Genomic_DNA"/>
</dbReference>
<sequence length="237" mass="26903">MKEKKQKKIKAMITIYCCLVHVVNGRCFIRLLVEEGILTGFLLLRGSPKSDWYKDRLIFYRDSAALHGFGYVIAPRNGSSFLPLMKEKNQKKIKAMIAIYFCLVHVVNGQYFVHLGDGKSILAGFLLLRGCSKSDPYKDGLIFYRDSAALHGFGHVVVSRNGSSFLSLMKEKNQKKIKAMIAISFCLVHVVNGRCLVRLGEGRVIFAEELLLCSLYMRKKCLHFFSIVLGVCFKNMF</sequence>
<evidence type="ECO:0000313" key="2">
    <source>
        <dbReference type="EMBL" id="ETK05986.1"/>
    </source>
</evidence>
<keyword evidence="1" id="KW-0812">Transmembrane</keyword>
<keyword evidence="1" id="KW-0472">Membrane</keyword>
<dbReference type="Proteomes" id="UP000034982">
    <property type="component" value="Unassembled WGS sequence"/>
</dbReference>
<protein>
    <submittedName>
        <fullName evidence="2">Uncharacterized protein</fullName>
    </submittedName>
</protein>
<evidence type="ECO:0000313" key="3">
    <source>
        <dbReference type="Proteomes" id="UP000034982"/>
    </source>
</evidence>
<proteinExistence type="predicted"/>
<keyword evidence="1" id="KW-1133">Transmembrane helix</keyword>
<accession>W2CHK5</accession>
<dbReference type="AlphaFoldDB" id="W2CHK5"/>
<feature type="transmembrane region" description="Helical" evidence="1">
    <location>
        <begin position="95"/>
        <end position="113"/>
    </location>
</feature>
<name>W2CHK5_9BACT</name>
<organism evidence="2 3">
    <name type="scientific">Tannerella sp. oral taxon BU063 isolate Cell 1/3</name>
    <dbReference type="NCBI Taxonomy" id="1411022"/>
    <lineage>
        <taxon>Bacteria</taxon>
        <taxon>Pseudomonadati</taxon>
        <taxon>Bacteroidota</taxon>
        <taxon>Bacteroidia</taxon>
        <taxon>Bacteroidales</taxon>
        <taxon>Tannerellaceae</taxon>
        <taxon>Tannerella</taxon>
    </lineage>
</organism>
<dbReference type="PATRIC" id="fig|1411022.3.peg.1995"/>